<protein>
    <submittedName>
        <fullName evidence="1">10336_t:CDS:1</fullName>
    </submittedName>
</protein>
<organism evidence="1 2">
    <name type="scientific">Dentiscutata heterogama</name>
    <dbReference type="NCBI Taxonomy" id="1316150"/>
    <lineage>
        <taxon>Eukaryota</taxon>
        <taxon>Fungi</taxon>
        <taxon>Fungi incertae sedis</taxon>
        <taxon>Mucoromycota</taxon>
        <taxon>Glomeromycotina</taxon>
        <taxon>Glomeromycetes</taxon>
        <taxon>Diversisporales</taxon>
        <taxon>Gigasporaceae</taxon>
        <taxon>Dentiscutata</taxon>
    </lineage>
</organism>
<evidence type="ECO:0000313" key="2">
    <source>
        <dbReference type="Proteomes" id="UP000789702"/>
    </source>
</evidence>
<dbReference type="EMBL" id="CAJVPU010000924">
    <property type="protein sequence ID" value="CAG8466360.1"/>
    <property type="molecule type" value="Genomic_DNA"/>
</dbReference>
<name>A0ACA9KDX6_9GLOM</name>
<reference evidence="1" key="1">
    <citation type="submission" date="2021-06" db="EMBL/GenBank/DDBJ databases">
        <authorList>
            <person name="Kallberg Y."/>
            <person name="Tangrot J."/>
            <person name="Rosling A."/>
        </authorList>
    </citation>
    <scope>NUCLEOTIDE SEQUENCE</scope>
    <source>
        <strain evidence="1">IL203A</strain>
    </source>
</reference>
<accession>A0ACA9KDX6</accession>
<gene>
    <name evidence="1" type="ORF">DHETER_LOCUS1513</name>
</gene>
<dbReference type="Proteomes" id="UP000789702">
    <property type="component" value="Unassembled WGS sequence"/>
</dbReference>
<keyword evidence="2" id="KW-1185">Reference proteome</keyword>
<proteinExistence type="predicted"/>
<sequence length="42" mass="4573">MLVVVIIFTVVKVLVIEKNVPVHTVISLQNASGVLSQSKKIK</sequence>
<evidence type="ECO:0000313" key="1">
    <source>
        <dbReference type="EMBL" id="CAG8466360.1"/>
    </source>
</evidence>
<comment type="caution">
    <text evidence="1">The sequence shown here is derived from an EMBL/GenBank/DDBJ whole genome shotgun (WGS) entry which is preliminary data.</text>
</comment>